<feature type="domain" description="SHSP" evidence="3">
    <location>
        <begin position="27"/>
        <end position="142"/>
    </location>
</feature>
<dbReference type="InterPro" id="IPR031107">
    <property type="entry name" value="Small_HSP"/>
</dbReference>
<organism evidence="4 5">
    <name type="scientific">Butyricicoccus porcorum</name>
    <dbReference type="NCBI Taxonomy" id="1945634"/>
    <lineage>
        <taxon>Bacteria</taxon>
        <taxon>Bacillati</taxon>
        <taxon>Bacillota</taxon>
        <taxon>Clostridia</taxon>
        <taxon>Eubacteriales</taxon>
        <taxon>Butyricicoccaceae</taxon>
        <taxon>Butyricicoccus</taxon>
    </lineage>
</organism>
<gene>
    <name evidence="4" type="ORF">CBW42_11985</name>
</gene>
<accession>A0A252F1S4</accession>
<comment type="caution">
    <text evidence="4">The sequence shown here is derived from an EMBL/GenBank/DDBJ whole genome shotgun (WGS) entry which is preliminary data.</text>
</comment>
<dbReference type="SUPFAM" id="SSF49764">
    <property type="entry name" value="HSP20-like chaperones"/>
    <property type="match status" value="1"/>
</dbReference>
<dbReference type="Proteomes" id="UP000194903">
    <property type="component" value="Unassembled WGS sequence"/>
</dbReference>
<dbReference type="EMBL" id="NHOC01000011">
    <property type="protein sequence ID" value="OUM19641.1"/>
    <property type="molecule type" value="Genomic_DNA"/>
</dbReference>
<dbReference type="OrthoDB" id="9811615at2"/>
<sequence length="142" mass="16326">MFGMIPFEYRDHNLFNAFDNFERSFFGNSNVDLPAFRTDIRDAGDKYLLDAELPGFNKEDISLDIKDGILTISAEHNESNDQKDDNGNYIRRERRYGSFRRSFDISGIDENAISASYQNGILQLTLPKAQQVLPQSHRIAIE</sequence>
<dbReference type="InterPro" id="IPR002068">
    <property type="entry name" value="A-crystallin/Hsp20_dom"/>
</dbReference>
<dbReference type="RefSeq" id="WP_087021871.1">
    <property type="nucleotide sequence ID" value="NZ_CP178353.1"/>
</dbReference>
<evidence type="ECO:0000313" key="5">
    <source>
        <dbReference type="Proteomes" id="UP000194903"/>
    </source>
</evidence>
<dbReference type="PROSITE" id="PS01031">
    <property type="entry name" value="SHSP"/>
    <property type="match status" value="1"/>
</dbReference>
<dbReference type="InterPro" id="IPR008978">
    <property type="entry name" value="HSP20-like_chaperone"/>
</dbReference>
<name>A0A252F1S4_9FIRM</name>
<dbReference type="CDD" id="cd06471">
    <property type="entry name" value="ACD_LpsHSP_like"/>
    <property type="match status" value="1"/>
</dbReference>
<evidence type="ECO:0000259" key="3">
    <source>
        <dbReference type="PROSITE" id="PS01031"/>
    </source>
</evidence>
<protein>
    <recommendedName>
        <fullName evidence="3">SHSP domain-containing protein</fullName>
    </recommendedName>
</protein>
<evidence type="ECO:0000313" key="4">
    <source>
        <dbReference type="EMBL" id="OUM19641.1"/>
    </source>
</evidence>
<proteinExistence type="inferred from homology"/>
<dbReference type="AlphaFoldDB" id="A0A252F1S4"/>
<evidence type="ECO:0000256" key="2">
    <source>
        <dbReference type="RuleBase" id="RU003616"/>
    </source>
</evidence>
<dbReference type="PANTHER" id="PTHR11527">
    <property type="entry name" value="HEAT-SHOCK PROTEIN 20 FAMILY MEMBER"/>
    <property type="match status" value="1"/>
</dbReference>
<comment type="similarity">
    <text evidence="1 2">Belongs to the small heat shock protein (HSP20) family.</text>
</comment>
<evidence type="ECO:0000256" key="1">
    <source>
        <dbReference type="PROSITE-ProRule" id="PRU00285"/>
    </source>
</evidence>
<dbReference type="Pfam" id="PF00011">
    <property type="entry name" value="HSP20"/>
    <property type="match status" value="1"/>
</dbReference>
<dbReference type="Gene3D" id="2.60.40.790">
    <property type="match status" value="1"/>
</dbReference>
<keyword evidence="5" id="KW-1185">Reference proteome</keyword>
<reference evidence="4 5" key="1">
    <citation type="submission" date="2017-05" db="EMBL/GenBank/DDBJ databases">
        <title>Butyricicoccus porcorum sp. nov. a butyrate-producing bacterium from the swine intestinal tract.</title>
        <authorList>
            <person name="Trachsel J."/>
            <person name="Humphrey S."/>
            <person name="Allen H.K."/>
        </authorList>
    </citation>
    <scope>NUCLEOTIDE SEQUENCE [LARGE SCALE GENOMIC DNA]</scope>
    <source>
        <strain evidence="4">BB10</strain>
    </source>
</reference>